<dbReference type="SUPFAM" id="SSF56349">
    <property type="entry name" value="DNA breaking-rejoining enzymes"/>
    <property type="match status" value="1"/>
</dbReference>
<evidence type="ECO:0000313" key="1">
    <source>
        <dbReference type="EMBL" id="EEC49165.1"/>
    </source>
</evidence>
<dbReference type="KEGG" id="pti:PHATRDRAFT_34633"/>
<reference evidence="1 2" key="1">
    <citation type="journal article" date="2008" name="Nature">
        <title>The Phaeodactylum genome reveals the evolutionary history of diatom genomes.</title>
        <authorList>
            <person name="Bowler C."/>
            <person name="Allen A.E."/>
            <person name="Badger J.H."/>
            <person name="Grimwood J."/>
            <person name="Jabbari K."/>
            <person name="Kuo A."/>
            <person name="Maheswari U."/>
            <person name="Martens C."/>
            <person name="Maumus F."/>
            <person name="Otillar R.P."/>
            <person name="Rayko E."/>
            <person name="Salamov A."/>
            <person name="Vandepoele K."/>
            <person name="Beszteri B."/>
            <person name="Gruber A."/>
            <person name="Heijde M."/>
            <person name="Katinka M."/>
            <person name="Mock T."/>
            <person name="Valentin K."/>
            <person name="Verret F."/>
            <person name="Berges J.A."/>
            <person name="Brownlee C."/>
            <person name="Cadoret J.P."/>
            <person name="Chiovitti A."/>
            <person name="Choi C.J."/>
            <person name="Coesel S."/>
            <person name="De Martino A."/>
            <person name="Detter J.C."/>
            <person name="Durkin C."/>
            <person name="Falciatore A."/>
            <person name="Fournet J."/>
            <person name="Haruta M."/>
            <person name="Huysman M.J."/>
            <person name="Jenkins B.D."/>
            <person name="Jiroutova K."/>
            <person name="Jorgensen R.E."/>
            <person name="Joubert Y."/>
            <person name="Kaplan A."/>
            <person name="Kroger N."/>
            <person name="Kroth P.G."/>
            <person name="La Roche J."/>
            <person name="Lindquist E."/>
            <person name="Lommer M."/>
            <person name="Martin-Jezequel V."/>
            <person name="Lopez P.J."/>
            <person name="Lucas S."/>
            <person name="Mangogna M."/>
            <person name="McGinnis K."/>
            <person name="Medlin L.K."/>
            <person name="Montsant A."/>
            <person name="Oudot-Le Secq M.P."/>
            <person name="Napoli C."/>
            <person name="Obornik M."/>
            <person name="Parker M.S."/>
            <person name="Petit J.L."/>
            <person name="Porcel B.M."/>
            <person name="Poulsen N."/>
            <person name="Robison M."/>
            <person name="Rychlewski L."/>
            <person name="Rynearson T.A."/>
            <person name="Schmutz J."/>
            <person name="Shapiro H."/>
            <person name="Siaut M."/>
            <person name="Stanley M."/>
            <person name="Sussman M.R."/>
            <person name="Taylor A.R."/>
            <person name="Vardi A."/>
            <person name="von Dassow P."/>
            <person name="Vyverman W."/>
            <person name="Willis A."/>
            <person name="Wyrwicz L.S."/>
            <person name="Rokhsar D.S."/>
            <person name="Weissenbach J."/>
            <person name="Armbrust E.V."/>
            <person name="Green B.R."/>
            <person name="Van de Peer Y."/>
            <person name="Grigoriev I.V."/>
        </authorList>
    </citation>
    <scope>NUCLEOTIDE SEQUENCE [LARGE SCALE GENOMIC DNA]</scope>
    <source>
        <strain evidence="1 2">CCAP 1055/1</strain>
    </source>
</reference>
<dbReference type="AlphaFoldDB" id="B7FW90"/>
<keyword evidence="2" id="KW-1185">Reference proteome</keyword>
<dbReference type="OrthoDB" id="78751at2759"/>
<sequence>MAKSIPKSWGERHFQLTEETERYRVAQVEAFILEHNLDSSVQLQLTTTCRGTKEGSPTLPSYHNCFENICAFSGLIGDYQTSCLFDRKLCPRNPYPAIPETIAMYYRWKAGKKGALLYDSNKLPVENATVNKVAGATYVKCTGEWNSPSGLEKARAAFSNLHMLYDNLRGVYQHSCPNCCHLNPKFSANNVDAGDVGIWKSCNRHASKPLLIPHGNAATAKVSVDAFNSIKAILESTHVVKGNVQLNPSQVWQLQQYLINSGDLYNQQTYTIMIVGIKLFLRAEEVLSMKMEDFEMIYAVIHDNSVRSLAVKIKGKSDSKPVLLKIWKDDENPEFCPVRILFCYLKATGIKSGYLFPSWFTLKAGIHDKGNHGHYCNHISYNDWLNRMKTVLCKTFPKDFNYDVGFCVGTHTLCKTAYLFAIWGVLRMWTSSDPGKPLSDITYAQILLSARHASVAHACLYVQDSFTLFDLVQEEQYQESQRVSPWKSILIVQTQAAIGIVAHSRINQQETVAKQADWYFQKEVVMANGFPFTRYYAMACRAKPNLNLQEQFDALIGHAMASKADRLEARRLNTLIIRDSARVASLGVSVDTMAGPSVAPVQISRKRIRAVSGGTDDLARHRASCGQLEVAGSSKKALFQELFEVHSIFTTRQSSLVDGARRWARNRSNTYCIMKDCIVNCFDGDAESYFSSLPTKLAITKHTCTCSDRK</sequence>
<accession>B7FW90</accession>
<protein>
    <submittedName>
        <fullName evidence="1">Uncharacterized protein</fullName>
    </submittedName>
</protein>
<dbReference type="Proteomes" id="UP000000759">
    <property type="component" value="Chromosome 6"/>
</dbReference>
<dbReference type="InParanoid" id="B7FW90"/>
<evidence type="ECO:0000313" key="2">
    <source>
        <dbReference type="Proteomes" id="UP000000759"/>
    </source>
</evidence>
<name>B7FW90_PHATC</name>
<dbReference type="GeneID" id="7200060"/>
<proteinExistence type="predicted"/>
<gene>
    <name evidence="1" type="ORF">PHATRDRAFT_34633</name>
</gene>
<dbReference type="PaxDb" id="2850-Phatr34633"/>
<dbReference type="HOGENOM" id="CLU_389092_0_0_1"/>
<dbReference type="EMBL" id="CM000609">
    <property type="protein sequence ID" value="EEC49165.1"/>
    <property type="molecule type" value="Genomic_DNA"/>
</dbReference>
<organism evidence="1 2">
    <name type="scientific">Phaeodactylum tricornutum (strain CCAP 1055/1)</name>
    <dbReference type="NCBI Taxonomy" id="556484"/>
    <lineage>
        <taxon>Eukaryota</taxon>
        <taxon>Sar</taxon>
        <taxon>Stramenopiles</taxon>
        <taxon>Ochrophyta</taxon>
        <taxon>Bacillariophyta</taxon>
        <taxon>Bacillariophyceae</taxon>
        <taxon>Bacillariophycidae</taxon>
        <taxon>Naviculales</taxon>
        <taxon>Phaeodactylaceae</taxon>
        <taxon>Phaeodactylum</taxon>
    </lineage>
</organism>
<dbReference type="GO" id="GO:0003677">
    <property type="term" value="F:DNA binding"/>
    <property type="evidence" value="ECO:0007669"/>
    <property type="project" value="InterPro"/>
</dbReference>
<dbReference type="RefSeq" id="XP_002179342.1">
    <property type="nucleotide sequence ID" value="XM_002179306.1"/>
</dbReference>
<dbReference type="InterPro" id="IPR011010">
    <property type="entry name" value="DNA_brk_join_enz"/>
</dbReference>
<dbReference type="OMA" id="RSTHIDN"/>
<reference evidence="2" key="2">
    <citation type="submission" date="2008-08" db="EMBL/GenBank/DDBJ databases">
        <authorList>
            <consortium name="Diatom Consortium"/>
            <person name="Grigoriev I."/>
            <person name="Grimwood J."/>
            <person name="Kuo A."/>
            <person name="Otillar R.P."/>
            <person name="Salamov A."/>
            <person name="Detter J.C."/>
            <person name="Lindquist E."/>
            <person name="Shapiro H."/>
            <person name="Lucas S."/>
            <person name="Glavina del Rio T."/>
            <person name="Pitluck S."/>
            <person name="Rokhsar D."/>
            <person name="Bowler C."/>
        </authorList>
    </citation>
    <scope>GENOME REANNOTATION</scope>
    <source>
        <strain evidence="2">CCAP 1055/1</strain>
    </source>
</reference>